<dbReference type="InterPro" id="IPR037914">
    <property type="entry name" value="SpoVT-AbrB_sf"/>
</dbReference>
<dbReference type="HAMAP" id="MF_01007">
    <property type="entry name" value="16SrRNA_methyltr_H"/>
    <property type="match status" value="1"/>
</dbReference>
<dbReference type="Pfam" id="PF01795">
    <property type="entry name" value="Methyltransf_5"/>
    <property type="match status" value="1"/>
</dbReference>
<comment type="subunit">
    <text evidence="12">Forms oligomers.</text>
</comment>
<dbReference type="InterPro" id="IPR023397">
    <property type="entry name" value="SAM-dep_MeTrfase_MraW_recog"/>
</dbReference>
<feature type="domain" description="SpoVT-AbrB" evidence="14">
    <location>
        <begin position="76"/>
        <end position="119"/>
    </location>
</feature>
<evidence type="ECO:0000259" key="14">
    <source>
        <dbReference type="PROSITE" id="PS51740"/>
    </source>
</evidence>
<keyword evidence="5 11" id="KW-0808">Transferase</keyword>
<comment type="subcellular location">
    <subcellularLocation>
        <location evidence="12">Cytoplasm</location>
        <location evidence="12">Nucleoid</location>
    </subcellularLocation>
</comment>
<organism evidence="15 16">
    <name type="scientific">Hungatella hathewayi</name>
    <dbReference type="NCBI Taxonomy" id="154046"/>
    <lineage>
        <taxon>Bacteria</taxon>
        <taxon>Bacillati</taxon>
        <taxon>Bacillota</taxon>
        <taxon>Clostridia</taxon>
        <taxon>Lachnospirales</taxon>
        <taxon>Lachnospiraceae</taxon>
        <taxon>Hungatella</taxon>
    </lineage>
</organism>
<evidence type="ECO:0000256" key="12">
    <source>
        <dbReference type="HAMAP-Rule" id="MF_01008"/>
    </source>
</evidence>
<feature type="domain" description="SpoVT-AbrB" evidence="14">
    <location>
        <begin position="5"/>
        <end position="47"/>
    </location>
</feature>
<keyword evidence="4 11" id="KW-0489">Methyltransferase</keyword>
<keyword evidence="8 12" id="KW-0805">Transcription regulation</keyword>
<dbReference type="EC" id="2.1.1.199" evidence="11"/>
<keyword evidence="7" id="KW-0677">Repeat</keyword>
<dbReference type="PANTHER" id="PTHR11265:SF0">
    <property type="entry name" value="12S RRNA N4-METHYLCYTIDINE METHYLTRANSFERASE"/>
    <property type="match status" value="1"/>
</dbReference>
<dbReference type="AlphaFoldDB" id="A0A174GL73"/>
<evidence type="ECO:0000256" key="7">
    <source>
        <dbReference type="ARBA" id="ARBA00022737"/>
    </source>
</evidence>
<keyword evidence="6 11" id="KW-0949">S-adenosyl-L-methionine</keyword>
<dbReference type="CDD" id="cd16321">
    <property type="entry name" value="MraZ_C"/>
    <property type="match status" value="1"/>
</dbReference>
<evidence type="ECO:0000256" key="4">
    <source>
        <dbReference type="ARBA" id="ARBA00022603"/>
    </source>
</evidence>
<name>A0A174GL73_9FIRM</name>
<evidence type="ECO:0000256" key="2">
    <source>
        <dbReference type="ARBA" id="ARBA00022490"/>
    </source>
</evidence>
<dbReference type="GO" id="GO:0009295">
    <property type="term" value="C:nucleoid"/>
    <property type="evidence" value="ECO:0007669"/>
    <property type="project" value="UniProtKB-SubCell"/>
</dbReference>
<dbReference type="InterPro" id="IPR020603">
    <property type="entry name" value="MraZ_dom"/>
</dbReference>
<protein>
    <recommendedName>
        <fullName evidence="11 12">Multifunctional fusion protein</fullName>
    </recommendedName>
    <domain>
        <recommendedName>
            <fullName evidence="11">Ribosomal RNA small subunit methyltransferase H</fullName>
            <ecNumber evidence="11">2.1.1.199</ecNumber>
        </recommendedName>
        <alternativeName>
            <fullName evidence="11">16S rRNA m(4)C1402 methyltransferase</fullName>
        </alternativeName>
        <alternativeName>
            <fullName evidence="11">rRNA (cytosine-N(4)-)-methyltransferase RsmH</fullName>
        </alternativeName>
    </domain>
    <domain>
        <recommendedName>
            <fullName evidence="12">Transcriptional regulator MraZ</fullName>
        </recommendedName>
    </domain>
</protein>
<evidence type="ECO:0000256" key="5">
    <source>
        <dbReference type="ARBA" id="ARBA00022679"/>
    </source>
</evidence>
<dbReference type="FunFam" id="3.40.1550.20:FF:000002">
    <property type="entry name" value="Transcriptional regulator MraZ"/>
    <property type="match status" value="1"/>
</dbReference>
<keyword evidence="3 11" id="KW-0698">rRNA processing</keyword>
<dbReference type="GO" id="GO:0071424">
    <property type="term" value="F:rRNA (cytosine-N4-)-methyltransferase activity"/>
    <property type="evidence" value="ECO:0007669"/>
    <property type="project" value="UniProtKB-UniRule"/>
</dbReference>
<evidence type="ECO:0000313" key="15">
    <source>
        <dbReference type="EMBL" id="CUO62751.1"/>
    </source>
</evidence>
<proteinExistence type="inferred from homology"/>
<dbReference type="EMBL" id="CYZE01000009">
    <property type="protein sequence ID" value="CUO62751.1"/>
    <property type="molecule type" value="Genomic_DNA"/>
</dbReference>
<dbReference type="SUPFAM" id="SSF89447">
    <property type="entry name" value="AbrB/MazE/MraZ-like"/>
    <property type="match status" value="1"/>
</dbReference>
<keyword evidence="13" id="KW-0175">Coiled coil</keyword>
<evidence type="ECO:0000256" key="9">
    <source>
        <dbReference type="ARBA" id="ARBA00023125"/>
    </source>
</evidence>
<comment type="function">
    <text evidence="11">Specifically methylates the N4 position of cytidine in position 1402 (C1402) of 16S rRNA.</text>
</comment>
<dbReference type="GO" id="GO:0003677">
    <property type="term" value="F:DNA binding"/>
    <property type="evidence" value="ECO:0007669"/>
    <property type="project" value="UniProtKB-UniRule"/>
</dbReference>
<dbReference type="GO" id="GO:0003700">
    <property type="term" value="F:DNA-binding transcription factor activity"/>
    <property type="evidence" value="ECO:0007669"/>
    <property type="project" value="UniProtKB-UniRule"/>
</dbReference>
<dbReference type="InterPro" id="IPR038619">
    <property type="entry name" value="MraZ_sf"/>
</dbReference>
<dbReference type="Gene3D" id="3.40.1550.20">
    <property type="entry name" value="Transcriptional regulator MraZ domain"/>
    <property type="match status" value="1"/>
</dbReference>
<dbReference type="Gene3D" id="3.40.50.150">
    <property type="entry name" value="Vaccinia Virus protein VP39"/>
    <property type="match status" value="1"/>
</dbReference>
<sequence length="453" mass="51305">MFMGEYNHTVDAKGRLIVPSKFREQLGEEFVVTKGLDGCLFVYDNEEWKALEEKLKSLPLTNTNARKFNRFFLAGASSCEVDKQGRILLPAVLREFAGIEKDAVLVGVGSRIEIWSKDAWTAANTYDDMEEIAENMVRTWNMMFEHKSVLLYETIDSLNVKPDGIYVDGTLGGGGHALEVCRRLGEYGRLIGIDQDADAIAAASERLRDYEDRVTIVRSNYEEIQSVLKDLGIEKADGIYLDLGVSSYQLDTPERGFTYREDDAPLDMRMDQRNTQTAADIVNTYSEFDLYRIIRDYGEDKFAKNIAKHIVRARETKRIETTGELTEIIKEAVPAKVRAVGGHPSKKTFQAIRIELNQELEVLNNSIDTMIDLLKPGGRLAVITFHSLEDRIVKIRFRNNENPCTCPPDFPVCVCGKVSKGRVITRKPVVPSEEEIEGNKRSKSSKLRVFERI</sequence>
<comment type="similarity">
    <text evidence="1 11">Belongs to the methyltransferase superfamily. RsmH family.</text>
</comment>
<dbReference type="InterPro" id="IPR007159">
    <property type="entry name" value="SpoVT-AbrB_dom"/>
</dbReference>
<dbReference type="Gene3D" id="1.10.150.170">
    <property type="entry name" value="Putative methyltransferase TM0872, insert domain"/>
    <property type="match status" value="1"/>
</dbReference>
<evidence type="ECO:0000256" key="6">
    <source>
        <dbReference type="ARBA" id="ARBA00022691"/>
    </source>
</evidence>
<gene>
    <name evidence="15" type="primary">rsmH_1</name>
    <name evidence="12" type="synonym">mraZ</name>
    <name evidence="11" type="synonym">rsmH</name>
    <name evidence="15" type="ORF">ERS852407_03401</name>
</gene>
<keyword evidence="10 12" id="KW-0804">Transcription</keyword>
<dbReference type="SUPFAM" id="SSF53335">
    <property type="entry name" value="S-adenosyl-L-methionine-dependent methyltransferases"/>
    <property type="match status" value="1"/>
</dbReference>
<accession>A0A174GL73</accession>
<dbReference type="NCBIfam" id="TIGR00242">
    <property type="entry name" value="division/cell wall cluster transcriptional repressor MraZ"/>
    <property type="match status" value="1"/>
</dbReference>
<dbReference type="SUPFAM" id="SSF81799">
    <property type="entry name" value="Putative methyltransferase TM0872, insert domain"/>
    <property type="match status" value="1"/>
</dbReference>
<dbReference type="Proteomes" id="UP000095651">
    <property type="component" value="Unassembled WGS sequence"/>
</dbReference>
<evidence type="ECO:0000256" key="1">
    <source>
        <dbReference type="ARBA" id="ARBA00010396"/>
    </source>
</evidence>
<dbReference type="Pfam" id="PF02381">
    <property type="entry name" value="MraZ"/>
    <property type="match status" value="2"/>
</dbReference>
<feature type="binding site" evidence="11">
    <location>
        <begin position="174"/>
        <end position="176"/>
    </location>
    <ligand>
        <name>S-adenosyl-L-methionine</name>
        <dbReference type="ChEBI" id="CHEBI:59789"/>
    </ligand>
</feature>
<evidence type="ECO:0000256" key="3">
    <source>
        <dbReference type="ARBA" id="ARBA00022552"/>
    </source>
</evidence>
<dbReference type="InterPro" id="IPR029063">
    <property type="entry name" value="SAM-dependent_MTases_sf"/>
</dbReference>
<feature type="coiled-coil region" evidence="13">
    <location>
        <begin position="193"/>
        <end position="220"/>
    </location>
</feature>
<dbReference type="InterPro" id="IPR035644">
    <property type="entry name" value="MraZ_C"/>
</dbReference>
<dbReference type="PROSITE" id="PS51740">
    <property type="entry name" value="SPOVT_ABRB"/>
    <property type="match status" value="2"/>
</dbReference>
<dbReference type="GO" id="GO:0005737">
    <property type="term" value="C:cytoplasm"/>
    <property type="evidence" value="ECO:0007669"/>
    <property type="project" value="UniProtKB-UniRule"/>
</dbReference>
<feature type="binding site" evidence="11">
    <location>
        <position position="194"/>
    </location>
    <ligand>
        <name>S-adenosyl-L-methionine</name>
        <dbReference type="ChEBI" id="CHEBI:59789"/>
    </ligand>
</feature>
<dbReference type="CDD" id="cd16320">
    <property type="entry name" value="MraZ_N"/>
    <property type="match status" value="1"/>
</dbReference>
<evidence type="ECO:0000256" key="8">
    <source>
        <dbReference type="ARBA" id="ARBA00023015"/>
    </source>
</evidence>
<evidence type="ECO:0000256" key="13">
    <source>
        <dbReference type="SAM" id="Coils"/>
    </source>
</evidence>
<feature type="binding site" evidence="11">
    <location>
        <position position="221"/>
    </location>
    <ligand>
        <name>S-adenosyl-L-methionine</name>
        <dbReference type="ChEBI" id="CHEBI:59789"/>
    </ligand>
</feature>
<evidence type="ECO:0000256" key="11">
    <source>
        <dbReference type="HAMAP-Rule" id="MF_01007"/>
    </source>
</evidence>
<dbReference type="NCBIfam" id="TIGR00006">
    <property type="entry name" value="16S rRNA (cytosine(1402)-N(4))-methyltransferase RsmH"/>
    <property type="match status" value="1"/>
</dbReference>
<dbReference type="GO" id="GO:0070475">
    <property type="term" value="P:rRNA base methylation"/>
    <property type="evidence" value="ECO:0007669"/>
    <property type="project" value="UniProtKB-UniRule"/>
</dbReference>
<dbReference type="InterPro" id="IPR035642">
    <property type="entry name" value="MraZ_N"/>
</dbReference>
<reference evidence="15 16" key="1">
    <citation type="submission" date="2015-09" db="EMBL/GenBank/DDBJ databases">
        <authorList>
            <consortium name="Pathogen Informatics"/>
        </authorList>
    </citation>
    <scope>NUCLEOTIDE SEQUENCE [LARGE SCALE GENOMIC DNA]</scope>
    <source>
        <strain evidence="15 16">2789STDY5608850</strain>
    </source>
</reference>
<comment type="catalytic activity">
    <reaction evidence="11">
        <text>cytidine(1402) in 16S rRNA + S-adenosyl-L-methionine = N(4)-methylcytidine(1402) in 16S rRNA + S-adenosyl-L-homocysteine + H(+)</text>
        <dbReference type="Rhea" id="RHEA:42928"/>
        <dbReference type="Rhea" id="RHEA-COMP:10286"/>
        <dbReference type="Rhea" id="RHEA-COMP:10287"/>
        <dbReference type="ChEBI" id="CHEBI:15378"/>
        <dbReference type="ChEBI" id="CHEBI:57856"/>
        <dbReference type="ChEBI" id="CHEBI:59789"/>
        <dbReference type="ChEBI" id="CHEBI:74506"/>
        <dbReference type="ChEBI" id="CHEBI:82748"/>
        <dbReference type="EC" id="2.1.1.199"/>
    </reaction>
</comment>
<keyword evidence="9 12" id="KW-0238">DNA-binding</keyword>
<keyword evidence="2 12" id="KW-0963">Cytoplasm</keyword>
<evidence type="ECO:0000256" key="10">
    <source>
        <dbReference type="ARBA" id="ARBA00023163"/>
    </source>
</evidence>
<feature type="binding site" evidence="11">
    <location>
        <position position="249"/>
    </location>
    <ligand>
        <name>S-adenosyl-L-methionine</name>
        <dbReference type="ChEBI" id="CHEBI:59789"/>
    </ligand>
</feature>
<dbReference type="InterPro" id="IPR003444">
    <property type="entry name" value="MraZ"/>
</dbReference>
<evidence type="ECO:0000313" key="16">
    <source>
        <dbReference type="Proteomes" id="UP000095651"/>
    </source>
</evidence>
<dbReference type="PANTHER" id="PTHR11265">
    <property type="entry name" value="S-ADENOSYL-METHYLTRANSFERASE MRAW"/>
    <property type="match status" value="1"/>
</dbReference>
<feature type="binding site" evidence="11">
    <location>
        <position position="242"/>
    </location>
    <ligand>
        <name>S-adenosyl-L-methionine</name>
        <dbReference type="ChEBI" id="CHEBI:59789"/>
    </ligand>
</feature>
<comment type="similarity">
    <text evidence="12">Belongs to the MraZ family.</text>
</comment>
<dbReference type="HAMAP" id="MF_01008">
    <property type="entry name" value="MraZ"/>
    <property type="match status" value="1"/>
</dbReference>
<dbReference type="InterPro" id="IPR002903">
    <property type="entry name" value="RsmH"/>
</dbReference>